<keyword evidence="5" id="KW-0808">Transferase</keyword>
<organism evidence="5 6">
    <name type="scientific">Trichinella pseudospiralis</name>
    <name type="common">Parasitic roundworm</name>
    <dbReference type="NCBI Taxonomy" id="6337"/>
    <lineage>
        <taxon>Eukaryota</taxon>
        <taxon>Metazoa</taxon>
        <taxon>Ecdysozoa</taxon>
        <taxon>Nematoda</taxon>
        <taxon>Enoplea</taxon>
        <taxon>Dorylaimia</taxon>
        <taxon>Trichinellida</taxon>
        <taxon>Trichinellidae</taxon>
        <taxon>Trichinella</taxon>
    </lineage>
</organism>
<dbReference type="STRING" id="6337.A0A0V0Y929"/>
<dbReference type="GO" id="GO:0008168">
    <property type="term" value="F:methyltransferase activity"/>
    <property type="evidence" value="ECO:0007669"/>
    <property type="project" value="UniProtKB-KW"/>
</dbReference>
<evidence type="ECO:0000259" key="4">
    <source>
        <dbReference type="PROSITE" id="PS50188"/>
    </source>
</evidence>
<gene>
    <name evidence="5" type="primary">ASH2L</name>
    <name evidence="5" type="ORF">T4E_5381</name>
</gene>
<evidence type="ECO:0000313" key="6">
    <source>
        <dbReference type="Proteomes" id="UP000054815"/>
    </source>
</evidence>
<dbReference type="InterPro" id="IPR037353">
    <property type="entry name" value="ASH2"/>
</dbReference>
<evidence type="ECO:0000256" key="2">
    <source>
        <dbReference type="ARBA" id="ARBA00023242"/>
    </source>
</evidence>
<dbReference type="CDD" id="cd12872">
    <property type="entry name" value="SPRY_Ash2"/>
    <property type="match status" value="1"/>
</dbReference>
<feature type="non-terminal residue" evidence="5">
    <location>
        <position position="1"/>
    </location>
</feature>
<dbReference type="InterPro" id="IPR043136">
    <property type="entry name" value="B30.2/SPRY_sf"/>
</dbReference>
<evidence type="ECO:0000313" key="5">
    <source>
        <dbReference type="EMBL" id="KRX96749.1"/>
    </source>
</evidence>
<reference evidence="5 6" key="1">
    <citation type="submission" date="2015-01" db="EMBL/GenBank/DDBJ databases">
        <title>Evolution of Trichinella species and genotypes.</title>
        <authorList>
            <person name="Korhonen P.K."/>
            <person name="Edoardo P."/>
            <person name="Giuseppe L.R."/>
            <person name="Gasser R.B."/>
        </authorList>
    </citation>
    <scope>NUCLEOTIDE SEQUENCE [LARGE SCALE GENOMIC DNA]</scope>
    <source>
        <strain evidence="5">ISS141</strain>
    </source>
</reference>
<dbReference type="SUPFAM" id="SSF49899">
    <property type="entry name" value="Concanavalin A-like lectins/glucanases"/>
    <property type="match status" value="1"/>
</dbReference>
<comment type="caution">
    <text evidence="5">The sequence shown here is derived from an EMBL/GenBank/DDBJ whole genome shotgun (WGS) entry which is preliminary data.</text>
</comment>
<keyword evidence="2" id="KW-0539">Nucleus</keyword>
<dbReference type="GO" id="GO:0032259">
    <property type="term" value="P:methylation"/>
    <property type="evidence" value="ECO:0007669"/>
    <property type="project" value="UniProtKB-KW"/>
</dbReference>
<dbReference type="SMART" id="SM00449">
    <property type="entry name" value="SPRY"/>
    <property type="match status" value="1"/>
</dbReference>
<dbReference type="InterPro" id="IPR003877">
    <property type="entry name" value="SPRY_dom"/>
</dbReference>
<accession>A0A0V0Y929</accession>
<dbReference type="GO" id="GO:0048188">
    <property type="term" value="C:Set1C/COMPASS complex"/>
    <property type="evidence" value="ECO:0007669"/>
    <property type="project" value="InterPro"/>
</dbReference>
<feature type="region of interest" description="Disordered" evidence="3">
    <location>
        <begin position="48"/>
        <end position="83"/>
    </location>
</feature>
<name>A0A0V0Y929_TRIPS</name>
<sequence>LLLLFCKRRVSLLIQHVFVHFLAFMPKMRNPSSERSSGRMCAENADIVAPQTRSRPGKRKVDATSHSTRTRKGHSSSSKVSTATELPFTKDGYRYYLTEPDPFAPDKELLSDPQEFAGKPIPSHLNRIIRQTVVKLSSNDRAPQIKLSADGMVATGERGYSVIRGTHGVSRGTWFYEVRVVNQPKDSHARIGWSQPFGLLQAPVGYDKFSYCVRSRHGTRFHDSRGYHYQEPYGQGDILGMLIHLPETHPCAHYLPSTGKHLPLVRFKSSHYFEERDDLKGAQAALTPLVGSKLIFYKNGICQGEAFTDIYEGTYYPAISLYKDFTVEANFGPNFAFPPTGVEYRPMCERAEMLIVEQCLADMLYFIK</sequence>
<evidence type="ECO:0000256" key="1">
    <source>
        <dbReference type="ARBA" id="ARBA00004123"/>
    </source>
</evidence>
<dbReference type="Gene3D" id="2.60.120.920">
    <property type="match status" value="1"/>
</dbReference>
<protein>
    <submittedName>
        <fullName evidence="5">Set1/Ash2 histone methyltransferase complex subunit ASH2</fullName>
    </submittedName>
</protein>
<dbReference type="Proteomes" id="UP000054815">
    <property type="component" value="Unassembled WGS sequence"/>
</dbReference>
<evidence type="ECO:0000256" key="3">
    <source>
        <dbReference type="SAM" id="MobiDB-lite"/>
    </source>
</evidence>
<dbReference type="EMBL" id="JYDU01000040">
    <property type="protein sequence ID" value="KRX96749.1"/>
    <property type="molecule type" value="Genomic_DNA"/>
</dbReference>
<dbReference type="PROSITE" id="PS50188">
    <property type="entry name" value="B302_SPRY"/>
    <property type="match status" value="1"/>
</dbReference>
<dbReference type="InterPro" id="IPR013320">
    <property type="entry name" value="ConA-like_dom_sf"/>
</dbReference>
<dbReference type="AlphaFoldDB" id="A0A0V0Y929"/>
<dbReference type="GO" id="GO:0000976">
    <property type="term" value="F:transcription cis-regulatory region binding"/>
    <property type="evidence" value="ECO:0007669"/>
    <property type="project" value="TreeGrafter"/>
</dbReference>
<proteinExistence type="predicted"/>
<dbReference type="InterPro" id="IPR001870">
    <property type="entry name" value="B30.2/SPRY"/>
</dbReference>
<comment type="subcellular location">
    <subcellularLocation>
        <location evidence="1">Nucleus</location>
    </subcellularLocation>
</comment>
<keyword evidence="5" id="KW-0489">Methyltransferase</keyword>
<dbReference type="PANTHER" id="PTHR10598">
    <property type="entry name" value="SET1/ASH2 HISTONE METHYLTRANSFERASE COMPLEX SUBUNIT ASH2"/>
    <property type="match status" value="1"/>
</dbReference>
<dbReference type="Pfam" id="PF00622">
    <property type="entry name" value="SPRY"/>
    <property type="match status" value="1"/>
</dbReference>
<dbReference type="PANTHER" id="PTHR10598:SF0">
    <property type="entry name" value="SET1_ASH2 HISTONE METHYLTRANSFERASE COMPLEX SUBUNIT ASH2"/>
    <property type="match status" value="1"/>
</dbReference>
<feature type="domain" description="B30.2/SPRY" evidence="4">
    <location>
        <begin position="113"/>
        <end position="308"/>
    </location>
</feature>